<dbReference type="AlphaFoldDB" id="A0A3A3ZNK2"/>
<evidence type="ECO:0000256" key="1">
    <source>
        <dbReference type="SAM" id="MobiDB-lite"/>
    </source>
</evidence>
<dbReference type="OrthoDB" id="3662644at2"/>
<comment type="caution">
    <text evidence="3">The sequence shown here is derived from an EMBL/GenBank/DDBJ whole genome shotgun (WGS) entry which is preliminary data.</text>
</comment>
<dbReference type="InterPro" id="IPR029479">
    <property type="entry name" value="Nitroreductase"/>
</dbReference>
<evidence type="ECO:0000259" key="2">
    <source>
        <dbReference type="Pfam" id="PF00881"/>
    </source>
</evidence>
<dbReference type="SUPFAM" id="SSF55469">
    <property type="entry name" value="FMN-dependent nitroreductase-like"/>
    <property type="match status" value="1"/>
</dbReference>
<dbReference type="Pfam" id="PF00881">
    <property type="entry name" value="Nitroreductase"/>
    <property type="match status" value="1"/>
</dbReference>
<dbReference type="Gene3D" id="3.40.109.10">
    <property type="entry name" value="NADH Oxidase"/>
    <property type="match status" value="1"/>
</dbReference>
<gene>
    <name evidence="3" type="ORF">D5H78_04670</name>
</gene>
<dbReference type="InterPro" id="IPR000415">
    <property type="entry name" value="Nitroreductase-like"/>
</dbReference>
<proteinExistence type="predicted"/>
<feature type="region of interest" description="Disordered" evidence="1">
    <location>
        <begin position="40"/>
        <end position="67"/>
    </location>
</feature>
<feature type="compositionally biased region" description="Pro residues" evidence="1">
    <location>
        <begin position="47"/>
        <end position="59"/>
    </location>
</feature>
<sequence>MGAPPGACPVHVPGDEGATAIAREPLWHAYATGVDRPAPPAWAGLAEPPPPEHVPPPAPGGGARAPLPVGAVRHLQAARYPTVGGAPAVPQALGHALATAFAPLRREPANPYNDHRPYASARCLFPVQAVLADPHRARLLDPARRALVDLPGRGPGAGEEVLLTGRYAAVPRGYRWFRGSLVDLESGFALRSLALALGLHGVAGRLVLPDGQRDAGVPHALGLPAGEHWSLPLRVQVGAAAGPDPARSTARAERVDGDPVLAEVLAADRAQRSDGVPAPVHHGVPDGLAARDRTWADVLWDRTSGRMPRGLHGMAGRRRRVPRAVLDDAARWVAVPPPGTTLAVAHAELRASVAVQDVEGHGDGLHVVRDGLPVPVRPEAGLPALLERHYGYPASPVNGCDVRHASAVWFLSFRPRAVVDRIGPGGWTSALRAAGWAAHGLCLAAAAHGLYARPVRAFREEPLQSVLGLAPDETVALAVVVGTPRHADALLDLRL</sequence>
<protein>
    <recommendedName>
        <fullName evidence="2">Nitroreductase domain-containing protein</fullName>
    </recommendedName>
</protein>
<dbReference type="GO" id="GO:0016491">
    <property type="term" value="F:oxidoreductase activity"/>
    <property type="evidence" value="ECO:0007669"/>
    <property type="project" value="InterPro"/>
</dbReference>
<keyword evidence="4" id="KW-1185">Reference proteome</keyword>
<organism evidence="3 4">
    <name type="scientific">Vallicoccus soli</name>
    <dbReference type="NCBI Taxonomy" id="2339232"/>
    <lineage>
        <taxon>Bacteria</taxon>
        <taxon>Bacillati</taxon>
        <taxon>Actinomycetota</taxon>
        <taxon>Actinomycetes</taxon>
        <taxon>Motilibacterales</taxon>
        <taxon>Vallicoccaceae</taxon>
        <taxon>Vallicoccus</taxon>
    </lineage>
</organism>
<name>A0A3A3ZNK2_9ACTN</name>
<reference evidence="3 4" key="1">
    <citation type="submission" date="2018-09" db="EMBL/GenBank/DDBJ databases">
        <title>YIM 75000 draft genome.</title>
        <authorList>
            <person name="Tang S."/>
            <person name="Feng Y."/>
        </authorList>
    </citation>
    <scope>NUCLEOTIDE SEQUENCE [LARGE SCALE GENOMIC DNA]</scope>
    <source>
        <strain evidence="3 4">YIM 75000</strain>
    </source>
</reference>
<accession>A0A3A3ZNK2</accession>
<feature type="domain" description="Nitroreductase" evidence="2">
    <location>
        <begin position="400"/>
        <end position="482"/>
    </location>
</feature>
<evidence type="ECO:0000313" key="4">
    <source>
        <dbReference type="Proteomes" id="UP000265614"/>
    </source>
</evidence>
<evidence type="ECO:0000313" key="3">
    <source>
        <dbReference type="EMBL" id="RJK98465.1"/>
    </source>
</evidence>
<dbReference type="EMBL" id="QZEZ01000001">
    <property type="protein sequence ID" value="RJK98465.1"/>
    <property type="molecule type" value="Genomic_DNA"/>
</dbReference>
<dbReference type="Proteomes" id="UP000265614">
    <property type="component" value="Unassembled WGS sequence"/>
</dbReference>